<feature type="coiled-coil region" evidence="5">
    <location>
        <begin position="368"/>
        <end position="408"/>
    </location>
</feature>
<dbReference type="GO" id="GO:0006935">
    <property type="term" value="P:chemotaxis"/>
    <property type="evidence" value="ECO:0007669"/>
    <property type="project" value="UniProtKB-KW"/>
</dbReference>
<name>A0A238J228_9RHOB</name>
<dbReference type="GO" id="GO:0007165">
    <property type="term" value="P:signal transduction"/>
    <property type="evidence" value="ECO:0007669"/>
    <property type="project" value="UniProtKB-KW"/>
</dbReference>
<dbReference type="InterPro" id="IPR032255">
    <property type="entry name" value="HBM"/>
</dbReference>
<dbReference type="InterPro" id="IPR004090">
    <property type="entry name" value="Chemotax_Me-accpt_rcpt"/>
</dbReference>
<keyword evidence="2" id="KW-0145">Chemotaxis</keyword>
<evidence type="ECO:0000259" key="7">
    <source>
        <dbReference type="PROSITE" id="PS50885"/>
    </source>
</evidence>
<evidence type="ECO:0000256" key="4">
    <source>
        <dbReference type="PROSITE-ProRule" id="PRU00284"/>
    </source>
</evidence>
<evidence type="ECO:0000256" key="2">
    <source>
        <dbReference type="ARBA" id="ARBA00022500"/>
    </source>
</evidence>
<protein>
    <submittedName>
        <fullName evidence="8">Methyl-accepting chemotaxis protein II</fullName>
    </submittedName>
</protein>
<dbReference type="AlphaFoldDB" id="A0A238J228"/>
<feature type="domain" description="Methyl-accepting transducer" evidence="6">
    <location>
        <begin position="513"/>
        <end position="742"/>
    </location>
</feature>
<dbReference type="PROSITE" id="PS50885">
    <property type="entry name" value="HAMP"/>
    <property type="match status" value="2"/>
</dbReference>
<organism evidence="8 9">
    <name type="scientific">Boseongicola aestuarii</name>
    <dbReference type="NCBI Taxonomy" id="1470561"/>
    <lineage>
        <taxon>Bacteria</taxon>
        <taxon>Pseudomonadati</taxon>
        <taxon>Pseudomonadota</taxon>
        <taxon>Alphaproteobacteria</taxon>
        <taxon>Rhodobacterales</taxon>
        <taxon>Paracoccaceae</taxon>
        <taxon>Boseongicola</taxon>
    </lineage>
</organism>
<dbReference type="Pfam" id="PF00015">
    <property type="entry name" value="MCPsignal"/>
    <property type="match status" value="1"/>
</dbReference>
<dbReference type="Pfam" id="PF18947">
    <property type="entry name" value="HAMP_2"/>
    <property type="match status" value="1"/>
</dbReference>
<keyword evidence="5" id="KW-0175">Coiled coil</keyword>
<dbReference type="InterPro" id="IPR051310">
    <property type="entry name" value="MCP_chemotaxis"/>
</dbReference>
<keyword evidence="9" id="KW-1185">Reference proteome</keyword>
<comment type="similarity">
    <text evidence="3">Belongs to the methyl-accepting chemotaxis (MCP) protein family.</text>
</comment>
<accession>A0A238J228</accession>
<dbReference type="GO" id="GO:0016020">
    <property type="term" value="C:membrane"/>
    <property type="evidence" value="ECO:0007669"/>
    <property type="project" value="UniProtKB-SubCell"/>
</dbReference>
<dbReference type="PANTHER" id="PTHR43531:SF11">
    <property type="entry name" value="METHYL-ACCEPTING CHEMOTAXIS PROTEIN 3"/>
    <property type="match status" value="1"/>
</dbReference>
<dbReference type="GO" id="GO:0004888">
    <property type="term" value="F:transmembrane signaling receptor activity"/>
    <property type="evidence" value="ECO:0007669"/>
    <property type="project" value="InterPro"/>
</dbReference>
<dbReference type="CDD" id="cd11386">
    <property type="entry name" value="MCP_signal"/>
    <property type="match status" value="1"/>
</dbReference>
<dbReference type="SMART" id="SM01358">
    <property type="entry name" value="HBM"/>
    <property type="match status" value="1"/>
</dbReference>
<dbReference type="SUPFAM" id="SSF58104">
    <property type="entry name" value="Methyl-accepting chemotaxis protein (MCP) signaling domain"/>
    <property type="match status" value="1"/>
</dbReference>
<dbReference type="FunFam" id="1.10.287.950:FF:000001">
    <property type="entry name" value="Methyl-accepting chemotaxis sensory transducer"/>
    <property type="match status" value="1"/>
</dbReference>
<dbReference type="Gene3D" id="6.10.340.10">
    <property type="match status" value="1"/>
</dbReference>
<reference evidence="8 9" key="1">
    <citation type="submission" date="2017-05" db="EMBL/GenBank/DDBJ databases">
        <authorList>
            <person name="Song R."/>
            <person name="Chenine A.L."/>
            <person name="Ruprecht R.M."/>
        </authorList>
    </citation>
    <scope>NUCLEOTIDE SEQUENCE [LARGE SCALE GENOMIC DNA]</scope>
    <source>
        <strain evidence="8 9">CECT 8489</strain>
    </source>
</reference>
<proteinExistence type="inferred from homology"/>
<dbReference type="Proteomes" id="UP000201838">
    <property type="component" value="Unassembled WGS sequence"/>
</dbReference>
<keyword evidence="4" id="KW-0807">Transducer</keyword>
<dbReference type="SMART" id="SM00283">
    <property type="entry name" value="MA"/>
    <property type="match status" value="1"/>
</dbReference>
<dbReference type="PROSITE" id="PS50111">
    <property type="entry name" value="CHEMOTAXIS_TRANSDUC_2"/>
    <property type="match status" value="1"/>
</dbReference>
<dbReference type="InterPro" id="IPR003660">
    <property type="entry name" value="HAMP_dom"/>
</dbReference>
<evidence type="ECO:0000313" key="8">
    <source>
        <dbReference type="EMBL" id="SMX24789.1"/>
    </source>
</evidence>
<dbReference type="PANTHER" id="PTHR43531">
    <property type="entry name" value="PROTEIN ICFG"/>
    <property type="match status" value="1"/>
</dbReference>
<feature type="domain" description="HAMP" evidence="7">
    <location>
        <begin position="317"/>
        <end position="370"/>
    </location>
</feature>
<evidence type="ECO:0000256" key="5">
    <source>
        <dbReference type="SAM" id="Coils"/>
    </source>
</evidence>
<dbReference type="Gene3D" id="1.10.287.950">
    <property type="entry name" value="Methyl-accepting chemotaxis protein"/>
    <property type="match status" value="1"/>
</dbReference>
<evidence type="ECO:0000259" key="6">
    <source>
        <dbReference type="PROSITE" id="PS50111"/>
    </source>
</evidence>
<evidence type="ECO:0000256" key="1">
    <source>
        <dbReference type="ARBA" id="ARBA00004370"/>
    </source>
</evidence>
<sequence length="770" mass="82909">MNNWTIRKQITALSGISVGFLLLVAAASFAAAVLLNMSFKQFNGATQRTERLNLILEDLLEANTAAVAFEYSADPRFATAFRSEVAEILEVSSIGDTVRNSTDEFAALMVQIHDRTEQYISQFEALEGVVANKSRLVEELSQSGVAVNEALAEIGTRASIDGQPAGVKQVTSAMQAFSLSRLYLERYIRTGAQSDLTTFEDRRAEAETAFGRAVRLLGGDRFQPLVDAAQTELTAYFELKSRLFEDLARRDQTSSDLLFSSGAMGILVEDATDAASIFQAEIWAVARKHSGLLAAFKAVVVFAALTILFMAARRISTRIRQDIERTLSDMNTLASGTLDFKIAGTDLATEIGDMARGLEVFRTNAAEARKLQEQLRLKEKEEVRMRALQTKKDQAADAERQAAMAREREAIIRDLSSGLGGVVTAAANGDFSQRIDRRFGQADLDEIVMSVNALVESVEDSIKETARVLGSMADGDLTIRMQGSHRGLFHNLQKAIDETALTLGEVIREISHQCDDIGKSSLQMESQANDLSSRAETQAAALEETSAAMKELSNSVQSGAAAARKSSTIAKTAKQHVSEAGEVVGASISAMTDIKGASEKIKDIVAVMDSIAYQTNLLALNASVEAARAGEAGKGFAVVATEVRALAQRSGDASRDIKALIEETVSQVERGVGLVERTGSTLKDVVEGVESMSATMDGLTVRAQDQASGVSEVTSAVLQMDSITQKNAALADDSRETARNLSGKMDIMQALIGRFRVDHSATHMSQIAAE</sequence>
<dbReference type="EMBL" id="FXXQ01000010">
    <property type="protein sequence ID" value="SMX24789.1"/>
    <property type="molecule type" value="Genomic_DNA"/>
</dbReference>
<dbReference type="OrthoDB" id="369026at2"/>
<dbReference type="RefSeq" id="WP_093974996.1">
    <property type="nucleotide sequence ID" value="NZ_FXXQ01000010.1"/>
</dbReference>
<comment type="subcellular location">
    <subcellularLocation>
        <location evidence="1">Membrane</location>
    </subcellularLocation>
</comment>
<feature type="domain" description="HAMP" evidence="7">
    <location>
        <begin position="419"/>
        <end position="463"/>
    </location>
</feature>
<dbReference type="PRINTS" id="PR00260">
    <property type="entry name" value="CHEMTRNSDUCR"/>
</dbReference>
<evidence type="ECO:0000313" key="9">
    <source>
        <dbReference type="Proteomes" id="UP000201838"/>
    </source>
</evidence>
<dbReference type="InterPro" id="IPR004089">
    <property type="entry name" value="MCPsignal_dom"/>
</dbReference>
<evidence type="ECO:0000256" key="3">
    <source>
        <dbReference type="ARBA" id="ARBA00029447"/>
    </source>
</evidence>
<gene>
    <name evidence="8" type="primary">tar</name>
    <name evidence="8" type="ORF">BOA8489_02918</name>
</gene>